<gene>
    <name evidence="2" type="ORF">BGW38_007126</name>
</gene>
<evidence type="ECO:0000313" key="2">
    <source>
        <dbReference type="EMBL" id="KAF9577576.1"/>
    </source>
</evidence>
<sequence>MDSLEFDLHSQILSSLATTLAKDSTTTSEDIQRLIRAGPSSTPKPQSSLDGSAEGGLMTMRHQHALIAQAKFAAESSGQFDHDLVPRLLGYLHSLNSFQFSDGFGLQGKSPADSLTYNLTTHLLTIAGKRSAVRQQILDSVWQYLDKLAALVVSDNADKVCEFVLPSLNGLLAALETTSLEFQPKDFADLVSHSNAFLSSETSEQIRKAITLVKQDANNSYARRVLALYAGESIVLSSNRIVLQVLTVKRNMIGCLISAHLTKPDGEDDKSALSA</sequence>
<feature type="region of interest" description="Disordered" evidence="1">
    <location>
        <begin position="35"/>
        <end position="54"/>
    </location>
</feature>
<proteinExistence type="predicted"/>
<dbReference type="OrthoDB" id="2414917at2759"/>
<protein>
    <submittedName>
        <fullName evidence="2">Uncharacterized protein</fullName>
    </submittedName>
</protein>
<dbReference type="Proteomes" id="UP000780801">
    <property type="component" value="Unassembled WGS sequence"/>
</dbReference>
<evidence type="ECO:0000256" key="1">
    <source>
        <dbReference type="SAM" id="MobiDB-lite"/>
    </source>
</evidence>
<accession>A0A9P6FM39</accession>
<dbReference type="EMBL" id="JAABOA010004647">
    <property type="protein sequence ID" value="KAF9577576.1"/>
    <property type="molecule type" value="Genomic_DNA"/>
</dbReference>
<dbReference type="AlphaFoldDB" id="A0A9P6FM39"/>
<keyword evidence="3" id="KW-1185">Reference proteome</keyword>
<reference evidence="2" key="1">
    <citation type="journal article" date="2020" name="Fungal Divers.">
        <title>Resolving the Mortierellaceae phylogeny through synthesis of multi-gene phylogenetics and phylogenomics.</title>
        <authorList>
            <person name="Vandepol N."/>
            <person name="Liber J."/>
            <person name="Desiro A."/>
            <person name="Na H."/>
            <person name="Kennedy M."/>
            <person name="Barry K."/>
            <person name="Grigoriev I.V."/>
            <person name="Miller A.N."/>
            <person name="O'Donnell K."/>
            <person name="Stajich J.E."/>
            <person name="Bonito G."/>
        </authorList>
    </citation>
    <scope>NUCLEOTIDE SEQUENCE</scope>
    <source>
        <strain evidence="2">KOD1015</strain>
    </source>
</reference>
<feature type="compositionally biased region" description="Polar residues" evidence="1">
    <location>
        <begin position="39"/>
        <end position="50"/>
    </location>
</feature>
<feature type="non-terminal residue" evidence="2">
    <location>
        <position position="1"/>
    </location>
</feature>
<comment type="caution">
    <text evidence="2">The sequence shown here is derived from an EMBL/GenBank/DDBJ whole genome shotgun (WGS) entry which is preliminary data.</text>
</comment>
<name>A0A9P6FM39_9FUNG</name>
<evidence type="ECO:0000313" key="3">
    <source>
        <dbReference type="Proteomes" id="UP000780801"/>
    </source>
</evidence>
<organism evidence="2 3">
    <name type="scientific">Lunasporangiospora selenospora</name>
    <dbReference type="NCBI Taxonomy" id="979761"/>
    <lineage>
        <taxon>Eukaryota</taxon>
        <taxon>Fungi</taxon>
        <taxon>Fungi incertae sedis</taxon>
        <taxon>Mucoromycota</taxon>
        <taxon>Mortierellomycotina</taxon>
        <taxon>Mortierellomycetes</taxon>
        <taxon>Mortierellales</taxon>
        <taxon>Mortierellaceae</taxon>
        <taxon>Lunasporangiospora</taxon>
    </lineage>
</organism>